<reference evidence="3" key="1">
    <citation type="journal article" date="2021" name="Proc. Natl. Acad. Sci. U.S.A.">
        <title>A Catalog of Tens of Thousands of Viruses from Human Metagenomes Reveals Hidden Associations with Chronic Diseases.</title>
        <authorList>
            <person name="Tisza M.J."/>
            <person name="Buck C.B."/>
        </authorList>
    </citation>
    <scope>NUCLEOTIDE SEQUENCE</scope>
    <source>
        <strain evidence="3">CtQ0C17</strain>
    </source>
</reference>
<protein>
    <recommendedName>
        <fullName evidence="2">Minor tail protein gp31 C-terminal domain-containing protein</fullName>
    </recommendedName>
</protein>
<sequence>MGRGWKTYMESIKRGGNIVAQYTENYNLELQQGEDFIDVNGLSRNFNAIDGELKNLEDDKAHKDHKHKTSDITDFPTALPADGGNAGTVGGKSEAQLIKYSDIYDYTEGRIISDVLSIDPNNFSDSMRVAYGVVPGTVNSPPGVGYGVRLPCIAYDRNGVLVTVVQLDPVENQGKVWTNLYRKHLNQWTGWRAGNDSGNASTLGGLDNNKFVQWKGTVSTAVLNDSAYPLNYEGDVNEETAVSIGLPHAWWHIEYKRHTNTAGGFGVQVFHPLNNSSLSPLYRTSMGKTYDPFKKYCDGGNANTVNGIHLVVLTQAAYDALGTKDANTIYFTT</sequence>
<name>A0A8S5NCS8_9CAUD</name>
<evidence type="ECO:0000256" key="1">
    <source>
        <dbReference type="SAM" id="MobiDB-lite"/>
    </source>
</evidence>
<dbReference type="Pfam" id="PF24243">
    <property type="entry name" value="Phage_tail_C"/>
    <property type="match status" value="1"/>
</dbReference>
<dbReference type="InterPro" id="IPR056923">
    <property type="entry name" value="Minor_tail_gp31_C"/>
</dbReference>
<proteinExistence type="predicted"/>
<evidence type="ECO:0000259" key="2">
    <source>
        <dbReference type="Pfam" id="PF24243"/>
    </source>
</evidence>
<dbReference type="EMBL" id="BK015131">
    <property type="protein sequence ID" value="DAD92268.1"/>
    <property type="molecule type" value="Genomic_DNA"/>
</dbReference>
<organism evidence="3">
    <name type="scientific">Siphoviridae sp. ctQ0C17</name>
    <dbReference type="NCBI Taxonomy" id="2826325"/>
    <lineage>
        <taxon>Viruses</taxon>
        <taxon>Duplodnaviria</taxon>
        <taxon>Heunggongvirae</taxon>
        <taxon>Uroviricota</taxon>
        <taxon>Caudoviricetes</taxon>
    </lineage>
</organism>
<feature type="region of interest" description="Disordered" evidence="1">
    <location>
        <begin position="59"/>
        <end position="79"/>
    </location>
</feature>
<evidence type="ECO:0000313" key="3">
    <source>
        <dbReference type="EMBL" id="DAD92268.1"/>
    </source>
</evidence>
<feature type="domain" description="Minor tail protein gp31 C-terminal" evidence="2">
    <location>
        <begin position="310"/>
        <end position="333"/>
    </location>
</feature>
<accession>A0A8S5NCS8</accession>